<dbReference type="Proteomes" id="UP000004756">
    <property type="component" value="Unassembled WGS sequence"/>
</dbReference>
<reference evidence="1 2" key="2">
    <citation type="submission" date="2009-02" db="EMBL/GenBank/DDBJ databases">
        <title>Draft genome sequence of Clostridium asparagiforme (DSM 15981).</title>
        <authorList>
            <person name="Sudarsanam P."/>
            <person name="Ley R."/>
            <person name="Guruge J."/>
            <person name="Turnbaugh P.J."/>
            <person name="Mahowald M."/>
            <person name="Liep D."/>
            <person name="Gordon J."/>
        </authorList>
    </citation>
    <scope>NUCLEOTIDE SEQUENCE [LARGE SCALE GENOMIC DNA]</scope>
    <source>
        <strain evidence="1 2">DSM 15981</strain>
    </source>
</reference>
<organism evidence="1 2">
    <name type="scientific">[Clostridium] asparagiforme DSM 15981</name>
    <dbReference type="NCBI Taxonomy" id="518636"/>
    <lineage>
        <taxon>Bacteria</taxon>
        <taxon>Bacillati</taxon>
        <taxon>Bacillota</taxon>
        <taxon>Clostridia</taxon>
        <taxon>Lachnospirales</taxon>
        <taxon>Lachnospiraceae</taxon>
        <taxon>Enterocloster</taxon>
    </lineage>
</organism>
<dbReference type="EMBL" id="ACCJ01000035">
    <property type="protein sequence ID" value="EEG57023.1"/>
    <property type="molecule type" value="Genomic_DNA"/>
</dbReference>
<evidence type="ECO:0000313" key="2">
    <source>
        <dbReference type="Proteomes" id="UP000004756"/>
    </source>
</evidence>
<evidence type="ECO:0008006" key="3">
    <source>
        <dbReference type="Google" id="ProtNLM"/>
    </source>
</evidence>
<comment type="caution">
    <text evidence="1">The sequence shown here is derived from an EMBL/GenBank/DDBJ whole genome shotgun (WGS) entry which is preliminary data.</text>
</comment>
<protein>
    <recommendedName>
        <fullName evidence="3">BNR/Asp-box repeat protein</fullName>
    </recommendedName>
</protein>
<dbReference type="AlphaFoldDB" id="C0CV88"/>
<dbReference type="HOGENOM" id="CLU_151172_0_0_9"/>
<accession>C0CV88</accession>
<name>C0CV88_9FIRM</name>
<keyword evidence="2" id="KW-1185">Reference proteome</keyword>
<reference evidence="1 2" key="1">
    <citation type="submission" date="2009-01" db="EMBL/GenBank/DDBJ databases">
        <authorList>
            <person name="Fulton L."/>
            <person name="Clifton S."/>
            <person name="Fulton B."/>
            <person name="Xu J."/>
            <person name="Minx P."/>
            <person name="Pepin K.H."/>
            <person name="Johnson M."/>
            <person name="Bhonagiri V."/>
            <person name="Nash W.E."/>
            <person name="Mardis E.R."/>
            <person name="Wilson R.K."/>
        </authorList>
    </citation>
    <scope>NUCLEOTIDE SEQUENCE [LARGE SCALE GENOMIC DNA]</scope>
    <source>
        <strain evidence="1 2">DSM 15981</strain>
    </source>
</reference>
<evidence type="ECO:0000313" key="1">
    <source>
        <dbReference type="EMBL" id="EEG57023.1"/>
    </source>
</evidence>
<proteinExistence type="predicted"/>
<gene>
    <name evidence="1" type="ORF">CLOSTASPAR_00889</name>
</gene>
<dbReference type="SUPFAM" id="SSF110296">
    <property type="entry name" value="Oligoxyloglucan reducing end-specific cellobiohydrolase"/>
    <property type="match status" value="1"/>
</dbReference>
<sequence length="110" mass="12572">MMSPDGVTAIQSKSGNTWRRLQVQMINDDIALFKSHDGGATWPEVKTLLTNADFRTSGVKLAEIFYDPLASSAVIKWTLSDNLIYQMVITDQGLRYDRWNGLTWENMWTK</sequence>